<dbReference type="Proteomes" id="UP000616769">
    <property type="component" value="Unassembled WGS sequence"/>
</dbReference>
<dbReference type="InterPro" id="IPR003116">
    <property type="entry name" value="RBD_dom"/>
</dbReference>
<dbReference type="GO" id="GO:0007165">
    <property type="term" value="P:signal transduction"/>
    <property type="evidence" value="ECO:0007669"/>
    <property type="project" value="InterPro"/>
</dbReference>
<dbReference type="InterPro" id="IPR016137">
    <property type="entry name" value="RGS"/>
</dbReference>
<evidence type="ECO:0000259" key="1">
    <source>
        <dbReference type="PROSITE" id="PS50132"/>
    </source>
</evidence>
<dbReference type="InterPro" id="IPR044926">
    <property type="entry name" value="RGS_subdomain_2"/>
</dbReference>
<evidence type="ECO:0000259" key="2">
    <source>
        <dbReference type="PROSITE" id="PS50898"/>
    </source>
</evidence>
<dbReference type="PANTHER" id="PTHR45945:SF3">
    <property type="entry name" value="REGULATOR OF G-PROTEIN SIGNALING LOCO"/>
    <property type="match status" value="1"/>
</dbReference>
<dbReference type="GO" id="GO:0005096">
    <property type="term" value="F:GTPase activator activity"/>
    <property type="evidence" value="ECO:0007669"/>
    <property type="project" value="InterPro"/>
</dbReference>
<sequence>MEFEKILEDSQLLTLFRHFLQKEFSQENLEFYLECQRYKNLPRNDMKRLQKDFDQIYRRFISLDGPKTVNLDSKIVKTIIENRHRPWPEIFSDAQKHVFDLMRNDSYPRFLQSTIYQNNLKQSLTSPEWIRNRKRKSNENSNVANLNYSTPKSIPKQSMMKLCGDDRSQSRANPMMIYDSPSSRQNFYYQNFPNTVQIDTKTAIGNRFIKIIFPDASFELISVIQQSTLKDALKHLFRKRRMEQQSFRIFSVKDNKEVDSRTYLASLIETDLRIERIINFHIRFPEGLLIHFETNPNKLALYTIKTILMHFGIQLESVELFLEESGTFFDRNQLMKSISIFDNSKIQIRYLSSLSTFIDLNDLYLTNVLDDNIHIKSIQFKKPKSTTNCILIDHQQKEELRSNRSIRMNEISNSNSSSTPNRNNRFSFNAEEQIDLNNLSFNDDQKTDNFLSNLMTTNSIRINVTPSCKRSNRMDRSSLEDGSRRLSQSNHLYNETNHYENITRNKAQKSHRRTSLHHARLVYIDDDENEDRDLNEKENPQRILPLYSNTTLKYNKLIEIETIKSNNTPSSMKTLSKFHKIIH</sequence>
<evidence type="ECO:0000313" key="7">
    <source>
        <dbReference type="Proteomes" id="UP000616769"/>
    </source>
</evidence>
<dbReference type="SUPFAM" id="SSF48097">
    <property type="entry name" value="Regulator of G-protein signaling, RGS"/>
    <property type="match status" value="1"/>
</dbReference>
<dbReference type="EMBL" id="JXLN01005832">
    <property type="protein sequence ID" value="KPM03710.1"/>
    <property type="molecule type" value="Genomic_DNA"/>
</dbReference>
<reference evidence="3" key="3">
    <citation type="submission" date="2020-01" db="EMBL/GenBank/DDBJ databases">
        <authorList>
            <person name="Korhonen P.K.K."/>
            <person name="Guangxu M.G."/>
            <person name="Wang T.W."/>
            <person name="Stroehlein A.J.S."/>
            <person name="Young N.D."/>
            <person name="Ang C.-S.A."/>
            <person name="Fernando D.W.F."/>
            <person name="Lu H.L."/>
            <person name="Taylor S.T."/>
            <person name="Ehtesham M.E.M."/>
            <person name="Najaraj S.H.N."/>
            <person name="Harsha G.H.G."/>
            <person name="Madugundu A.M."/>
            <person name="Renuse S.R."/>
            <person name="Holt D.H."/>
            <person name="Pandey A.P."/>
            <person name="Papenfuss A.P."/>
            <person name="Gasser R.B.G."/>
            <person name="Fischer K.F."/>
        </authorList>
    </citation>
    <scope>NUCLEOTIDE SEQUENCE</scope>
    <source>
        <strain evidence="3">SSS_KF_BRIS2020</strain>
    </source>
</reference>
<dbReference type="VEuPathDB" id="VectorBase:SSCA007650"/>
<reference evidence="4 7" key="1">
    <citation type="journal article" date="2015" name="Parasit. Vectors">
        <title>Draft genome of the scabies mite.</title>
        <authorList>
            <person name="Rider S.D.Jr."/>
            <person name="Morgan M.S."/>
            <person name="Arlian L.G."/>
        </authorList>
    </citation>
    <scope>NUCLEOTIDE SEQUENCE [LARGE SCALE GENOMIC DNA]</scope>
    <source>
        <strain evidence="4">Arlian Lab</strain>
    </source>
</reference>
<reference evidence="6" key="2">
    <citation type="journal article" date="2020" name="PLoS Negl. Trop. Dis.">
        <title>High-quality nuclear genome for Sarcoptes scabiei-A critical resource for a neglected parasite.</title>
        <authorList>
            <person name="Korhonen P.K."/>
            <person name="Gasser R.B."/>
            <person name="Ma G."/>
            <person name="Wang T."/>
            <person name="Stroehlein A.J."/>
            <person name="Young N.D."/>
            <person name="Ang C.S."/>
            <person name="Fernando D.D."/>
            <person name="Lu H.C."/>
            <person name="Taylor S."/>
            <person name="Reynolds S.L."/>
            <person name="Mofiz E."/>
            <person name="Najaraj S.H."/>
            <person name="Gowda H."/>
            <person name="Madugundu A."/>
            <person name="Renuse S."/>
            <person name="Holt D."/>
            <person name="Pandey A."/>
            <person name="Papenfuss A.T."/>
            <person name="Fischer K."/>
        </authorList>
    </citation>
    <scope>NUCLEOTIDE SEQUENCE [LARGE SCALE GENOMIC DNA]</scope>
</reference>
<dbReference type="EMBL" id="WVUK01000058">
    <property type="protein sequence ID" value="KAF7491794.1"/>
    <property type="molecule type" value="Genomic_DNA"/>
</dbReference>
<dbReference type="SMART" id="SM00315">
    <property type="entry name" value="RGS"/>
    <property type="match status" value="1"/>
</dbReference>
<dbReference type="Pfam" id="PF00615">
    <property type="entry name" value="RGS"/>
    <property type="match status" value="1"/>
</dbReference>
<accession>A0A132A029</accession>
<dbReference type="GO" id="GO:0005737">
    <property type="term" value="C:cytoplasm"/>
    <property type="evidence" value="ECO:0007669"/>
    <property type="project" value="TreeGrafter"/>
</dbReference>
<reference evidence="5" key="4">
    <citation type="submission" date="2022-06" db="UniProtKB">
        <authorList>
            <consortium name="EnsemblMetazoa"/>
        </authorList>
    </citation>
    <scope>IDENTIFICATION</scope>
</reference>
<evidence type="ECO:0000313" key="4">
    <source>
        <dbReference type="EMBL" id="KPM03710.1"/>
    </source>
</evidence>
<dbReference type="OrthoDB" id="196547at2759"/>
<dbReference type="PROSITE" id="PS50132">
    <property type="entry name" value="RGS"/>
    <property type="match status" value="1"/>
</dbReference>
<dbReference type="AlphaFoldDB" id="A0A132A029"/>
<proteinExistence type="predicted"/>
<dbReference type="PRINTS" id="PR01301">
    <property type="entry name" value="RGSPROTEIN"/>
</dbReference>
<dbReference type="Proteomes" id="UP000070412">
    <property type="component" value="Unassembled WGS sequence"/>
</dbReference>
<evidence type="ECO:0000313" key="3">
    <source>
        <dbReference type="EMBL" id="KAF7491794.1"/>
    </source>
</evidence>
<organism evidence="4 7">
    <name type="scientific">Sarcoptes scabiei</name>
    <name type="common">Itch mite</name>
    <name type="synonym">Acarus scabiei</name>
    <dbReference type="NCBI Taxonomy" id="52283"/>
    <lineage>
        <taxon>Eukaryota</taxon>
        <taxon>Metazoa</taxon>
        <taxon>Ecdysozoa</taxon>
        <taxon>Arthropoda</taxon>
        <taxon>Chelicerata</taxon>
        <taxon>Arachnida</taxon>
        <taxon>Acari</taxon>
        <taxon>Acariformes</taxon>
        <taxon>Sarcoptiformes</taxon>
        <taxon>Astigmata</taxon>
        <taxon>Psoroptidia</taxon>
        <taxon>Sarcoptoidea</taxon>
        <taxon>Sarcoptidae</taxon>
        <taxon>Sarcoptinae</taxon>
        <taxon>Sarcoptes</taxon>
    </lineage>
</organism>
<dbReference type="PROSITE" id="PS50898">
    <property type="entry name" value="RBD"/>
    <property type="match status" value="1"/>
</dbReference>
<keyword evidence="6" id="KW-1185">Reference proteome</keyword>
<dbReference type="EnsemblMetazoa" id="SSS_533s_mrna">
    <property type="protein sequence ID" value="KAF7491794.1"/>
    <property type="gene ID" value="SSS_533"/>
</dbReference>
<dbReference type="InterPro" id="IPR036305">
    <property type="entry name" value="RGS_sf"/>
</dbReference>
<dbReference type="CDD" id="cd07440">
    <property type="entry name" value="RGS"/>
    <property type="match status" value="1"/>
</dbReference>
<evidence type="ECO:0000313" key="6">
    <source>
        <dbReference type="Proteomes" id="UP000070412"/>
    </source>
</evidence>
<protein>
    <submittedName>
        <fullName evidence="3">Regulator of G-protein signaling 14</fullName>
    </submittedName>
    <submittedName>
        <fullName evidence="4">Regulator of G-signaling-like protein</fullName>
    </submittedName>
</protein>
<dbReference type="Gene3D" id="1.10.167.10">
    <property type="entry name" value="Regulator of G-protein Signalling 4, domain 2"/>
    <property type="match status" value="1"/>
</dbReference>
<dbReference type="GO" id="GO:0008277">
    <property type="term" value="P:regulation of G protein-coupled receptor signaling pathway"/>
    <property type="evidence" value="ECO:0007669"/>
    <property type="project" value="TreeGrafter"/>
</dbReference>
<evidence type="ECO:0000313" key="5">
    <source>
        <dbReference type="EnsemblMetazoa" id="KAF7491794.1"/>
    </source>
</evidence>
<dbReference type="PANTHER" id="PTHR45945">
    <property type="entry name" value="REGULATOR OF G-PROTEIN SIGNALING LOCO"/>
    <property type="match status" value="1"/>
</dbReference>
<name>A0A132A029_SARSC</name>
<gene>
    <name evidence="3" type="primary">SSS_533g</name>
    <name evidence="4" type="ORF">QR98_0021440</name>
    <name evidence="3" type="ORF">SSS_533</name>
</gene>
<feature type="domain" description="RBD" evidence="2">
    <location>
        <begin position="207"/>
        <end position="277"/>
    </location>
</feature>
<dbReference type="GO" id="GO:0005886">
    <property type="term" value="C:plasma membrane"/>
    <property type="evidence" value="ECO:0007669"/>
    <property type="project" value="TreeGrafter"/>
</dbReference>
<feature type="domain" description="RGS" evidence="1">
    <location>
        <begin position="2"/>
        <end position="120"/>
    </location>
</feature>
<dbReference type="GO" id="GO:0005634">
    <property type="term" value="C:nucleus"/>
    <property type="evidence" value="ECO:0007669"/>
    <property type="project" value="TreeGrafter"/>
</dbReference>
<dbReference type="InterPro" id="IPR046995">
    <property type="entry name" value="RGS10/12/14-like"/>
</dbReference>
<dbReference type="Gene3D" id="3.10.20.90">
    <property type="entry name" value="Phosphatidylinositol 3-kinase Catalytic Subunit, Chain A, domain 1"/>
    <property type="match status" value="1"/>
</dbReference>